<evidence type="ECO:0000313" key="8">
    <source>
        <dbReference type="EMBL" id="KKU03266.1"/>
    </source>
</evidence>
<keyword evidence="3" id="KW-0255">Endonuclease</keyword>
<dbReference type="Gene3D" id="3.30.70.2650">
    <property type="match status" value="1"/>
</dbReference>
<dbReference type="InterPro" id="IPR048846">
    <property type="entry name" value="PaaX-like_central"/>
</dbReference>
<evidence type="ECO:0000259" key="7">
    <source>
        <dbReference type="Pfam" id="PF20803"/>
    </source>
</evidence>
<dbReference type="PANTHER" id="PTHR30319">
    <property type="entry name" value="PHENYLACETIC ACID REGULATOR-RELATED TRANSCRIPTIONAL REPRESSOR"/>
    <property type="match status" value="1"/>
</dbReference>
<dbReference type="SUPFAM" id="SSF143430">
    <property type="entry name" value="TTP0101/SSO1404-like"/>
    <property type="match status" value="1"/>
</dbReference>
<organism evidence="8 9">
    <name type="scientific">Candidatus Amesbacteria bacterium GW2011_GWC2_45_19</name>
    <dbReference type="NCBI Taxonomy" id="1618366"/>
    <lineage>
        <taxon>Bacteria</taxon>
        <taxon>Candidatus Amesiibacteriota</taxon>
    </lineage>
</organism>
<keyword evidence="5" id="KW-0460">Magnesium</keyword>
<dbReference type="EMBL" id="LCKS01000002">
    <property type="protein sequence ID" value="KKU03266.1"/>
    <property type="molecule type" value="Genomic_DNA"/>
</dbReference>
<comment type="caution">
    <text evidence="8">The sequence shown here is derived from an EMBL/GenBank/DDBJ whole genome shotgun (WGS) entry which is preliminary data.</text>
</comment>
<dbReference type="GO" id="GO:0006351">
    <property type="term" value="P:DNA-templated transcription"/>
    <property type="evidence" value="ECO:0007669"/>
    <property type="project" value="TreeGrafter"/>
</dbReference>
<dbReference type="NCBIfam" id="TIGR01573">
    <property type="entry name" value="cas2"/>
    <property type="match status" value="1"/>
</dbReference>
<dbReference type="Pfam" id="PF20803">
    <property type="entry name" value="PaaX_M"/>
    <property type="match status" value="1"/>
</dbReference>
<keyword evidence="1" id="KW-0540">Nuclease</keyword>
<evidence type="ECO:0000256" key="2">
    <source>
        <dbReference type="ARBA" id="ARBA00022723"/>
    </source>
</evidence>
<dbReference type="AlphaFoldDB" id="A0A0G1M4T4"/>
<dbReference type="PANTHER" id="PTHR30319:SF1">
    <property type="entry name" value="TRANSCRIPTIONAL REPRESSOR PAAX"/>
    <property type="match status" value="1"/>
</dbReference>
<evidence type="ECO:0000256" key="1">
    <source>
        <dbReference type="ARBA" id="ARBA00022722"/>
    </source>
</evidence>
<dbReference type="GO" id="GO:0043571">
    <property type="term" value="P:maintenance of CRISPR repeat elements"/>
    <property type="evidence" value="ECO:0007669"/>
    <property type="project" value="InterPro"/>
</dbReference>
<sequence>MNKRKVTVGGILKLINDAGEIFLPLTRKGTYRQLYSPRILSLEDYFPSEIKRVASRLIRKGHVQKEETSDGWIIKITNKGKNEILKFRLEEFKPKKDKWDGLWRLVFFDIEEVNRKKRDMLRKYLKKLGLKQMQESVWVGPFDVSSEVKYLREVLDVPHEVKIGVMKELENAEDLKGWFEL</sequence>
<evidence type="ECO:0000256" key="5">
    <source>
        <dbReference type="ARBA" id="ARBA00022842"/>
    </source>
</evidence>
<dbReference type="Proteomes" id="UP000034264">
    <property type="component" value="Unassembled WGS sequence"/>
</dbReference>
<name>A0A0G1M4T4_9BACT</name>
<reference evidence="8 9" key="1">
    <citation type="journal article" date="2015" name="Nature">
        <title>rRNA introns, odd ribosomes, and small enigmatic genomes across a large radiation of phyla.</title>
        <authorList>
            <person name="Brown C.T."/>
            <person name="Hug L.A."/>
            <person name="Thomas B.C."/>
            <person name="Sharon I."/>
            <person name="Castelle C.J."/>
            <person name="Singh A."/>
            <person name="Wilkins M.J."/>
            <person name="Williams K.H."/>
            <person name="Banfield J.F."/>
        </authorList>
    </citation>
    <scope>NUCLEOTIDE SEQUENCE [LARGE SCALE GENOMIC DNA]</scope>
</reference>
<proteinExistence type="predicted"/>
<keyword evidence="6" id="KW-0051">Antiviral defense</keyword>
<dbReference type="GO" id="GO:0004521">
    <property type="term" value="F:RNA endonuclease activity"/>
    <property type="evidence" value="ECO:0007669"/>
    <property type="project" value="InterPro"/>
</dbReference>
<evidence type="ECO:0000256" key="4">
    <source>
        <dbReference type="ARBA" id="ARBA00022801"/>
    </source>
</evidence>
<evidence type="ECO:0000256" key="3">
    <source>
        <dbReference type="ARBA" id="ARBA00022759"/>
    </source>
</evidence>
<evidence type="ECO:0000256" key="6">
    <source>
        <dbReference type="ARBA" id="ARBA00023118"/>
    </source>
</evidence>
<keyword evidence="4" id="KW-0378">Hydrolase</keyword>
<dbReference type="InterPro" id="IPR021127">
    <property type="entry name" value="CRISPR_associated_Cas2"/>
</dbReference>
<accession>A0A0G1M4T4</accession>
<evidence type="ECO:0000313" key="9">
    <source>
        <dbReference type="Proteomes" id="UP000034264"/>
    </source>
</evidence>
<feature type="domain" description="Transcriptional repressor PaaX-like central Cas2-like" evidence="7">
    <location>
        <begin position="97"/>
        <end position="169"/>
    </location>
</feature>
<keyword evidence="2" id="KW-0479">Metal-binding</keyword>
<gene>
    <name evidence="8" type="ORF">UX05_C0002G0022</name>
</gene>
<protein>
    <submittedName>
        <fullName evidence="8">Transcriptional regulatory protein, repressor-type</fullName>
    </submittedName>
</protein>